<evidence type="ECO:0000256" key="7">
    <source>
        <dbReference type="SAM" id="Coils"/>
    </source>
</evidence>
<feature type="compositionally biased region" description="Polar residues" evidence="8">
    <location>
        <begin position="405"/>
        <end position="435"/>
    </location>
</feature>
<dbReference type="GO" id="GO:0033063">
    <property type="term" value="C:Rad51B-Rad51C-Rad51D-XRCC2 complex"/>
    <property type="evidence" value="ECO:0007669"/>
    <property type="project" value="TreeGrafter"/>
</dbReference>
<evidence type="ECO:0000313" key="11">
    <source>
        <dbReference type="Proteomes" id="UP000094236"/>
    </source>
</evidence>
<feature type="region of interest" description="Disordered" evidence="8">
    <location>
        <begin position="405"/>
        <end position="453"/>
    </location>
</feature>
<dbReference type="InterPro" id="IPR013632">
    <property type="entry name" value="Rad51_C"/>
</dbReference>
<dbReference type="Proteomes" id="UP000094236">
    <property type="component" value="Unassembled WGS sequence"/>
</dbReference>
<feature type="coiled-coil region" evidence="7">
    <location>
        <begin position="161"/>
        <end position="195"/>
    </location>
</feature>
<keyword evidence="3" id="KW-0227">DNA damage</keyword>
<dbReference type="SUPFAM" id="SSF52540">
    <property type="entry name" value="P-loop containing nucleoside triphosphate hydrolases"/>
    <property type="match status" value="1"/>
</dbReference>
<dbReference type="EMBL" id="KV454018">
    <property type="protein sequence ID" value="ODV93339.1"/>
    <property type="molecule type" value="Genomic_DNA"/>
</dbReference>
<dbReference type="OrthoDB" id="5957327at2759"/>
<accession>A0A1E4TNN8</accession>
<dbReference type="Gene3D" id="3.40.50.300">
    <property type="entry name" value="P-loop containing nucleotide triphosphate hydrolases"/>
    <property type="match status" value="1"/>
</dbReference>
<keyword evidence="4" id="KW-0067">ATP-binding</keyword>
<evidence type="ECO:0000256" key="5">
    <source>
        <dbReference type="ARBA" id="ARBA00023204"/>
    </source>
</evidence>
<dbReference type="GO" id="GO:0005657">
    <property type="term" value="C:replication fork"/>
    <property type="evidence" value="ECO:0007669"/>
    <property type="project" value="TreeGrafter"/>
</dbReference>
<evidence type="ECO:0000256" key="2">
    <source>
        <dbReference type="ARBA" id="ARBA00022741"/>
    </source>
</evidence>
<name>A0A1E4TNN8_PACTA</name>
<gene>
    <name evidence="10" type="ORF">PACTADRAFT_51940</name>
</gene>
<keyword evidence="5" id="KW-0234">DNA repair</keyword>
<evidence type="ECO:0000313" key="10">
    <source>
        <dbReference type="EMBL" id="ODV93339.1"/>
    </source>
</evidence>
<comment type="subcellular location">
    <subcellularLocation>
        <location evidence="1">Nucleus</location>
    </subcellularLocation>
</comment>
<evidence type="ECO:0000259" key="9">
    <source>
        <dbReference type="Pfam" id="PF08423"/>
    </source>
</evidence>
<dbReference type="PANTHER" id="PTHR46239">
    <property type="entry name" value="DNA REPAIR PROTEIN RAD51 HOMOLOG 3 RAD51C"/>
    <property type="match status" value="1"/>
</dbReference>
<sequence length="453" mass="50926">MSFSSVVSSSQDDEVGQTLGSLLENESKIKPISTGSTALDNELEGGIRSGCLYEISGLMNSGKLELVLEVVRRYLMKNDEVLWVDTNSKIPLNHLQKKIMMVADDEPHDNHDNHLEALSYVKVYSLAELLVLLQNLNAGIGGKNYSLIVINEFAELVHSSFLELDILLSEQKEKIDELKQKFEIERKQREAVGDKYIVNEKDLPSLGSNIVVRQNRTIQELMLLLSTYCTQFNSSALLLGSMNTLTRRLYIENEDVQATSFTTENSELSSSQMSTSNSNSNIKAILQAKLVPVLGIDNPWKSYLKNSIVLYKDWLQDISVFKLMGDKDEDKINSLQTVTCAILTSTSYIPVSNSDNKSSPHRKVLKNKKTVRFFVDEKGIRDLTIVTPRDFSFSQLQSEPIQKLQQLPSHHSQLIPNSKNSEITRNPPSQEQDVSNVPDVSLERIYSSSDTDS</sequence>
<organism evidence="10 11">
    <name type="scientific">Pachysolen tannophilus NRRL Y-2460</name>
    <dbReference type="NCBI Taxonomy" id="669874"/>
    <lineage>
        <taxon>Eukaryota</taxon>
        <taxon>Fungi</taxon>
        <taxon>Dikarya</taxon>
        <taxon>Ascomycota</taxon>
        <taxon>Saccharomycotina</taxon>
        <taxon>Pichiomycetes</taxon>
        <taxon>Pachysolenaceae</taxon>
        <taxon>Pachysolen</taxon>
    </lineage>
</organism>
<evidence type="ECO:0000256" key="6">
    <source>
        <dbReference type="ARBA" id="ARBA00023242"/>
    </source>
</evidence>
<dbReference type="AlphaFoldDB" id="A0A1E4TNN8"/>
<dbReference type="PANTHER" id="PTHR46239:SF1">
    <property type="entry name" value="DNA REPAIR PROTEIN RAD51 HOMOLOG 3"/>
    <property type="match status" value="1"/>
</dbReference>
<dbReference type="InterPro" id="IPR027417">
    <property type="entry name" value="P-loop_NTPase"/>
</dbReference>
<dbReference type="Pfam" id="PF08423">
    <property type="entry name" value="Rad51"/>
    <property type="match status" value="1"/>
</dbReference>
<feature type="domain" description="Rad51-like C-terminal" evidence="9">
    <location>
        <begin position="28"/>
        <end position="161"/>
    </location>
</feature>
<protein>
    <recommendedName>
        <fullName evidence="9">Rad51-like C-terminal domain-containing protein</fullName>
    </recommendedName>
</protein>
<evidence type="ECO:0000256" key="1">
    <source>
        <dbReference type="ARBA" id="ARBA00004123"/>
    </source>
</evidence>
<evidence type="ECO:0000256" key="3">
    <source>
        <dbReference type="ARBA" id="ARBA00022763"/>
    </source>
</evidence>
<dbReference type="GO" id="GO:0000707">
    <property type="term" value="P:meiotic DNA recombinase assembly"/>
    <property type="evidence" value="ECO:0007669"/>
    <property type="project" value="TreeGrafter"/>
</dbReference>
<keyword evidence="2" id="KW-0547">Nucleotide-binding</keyword>
<evidence type="ECO:0000256" key="4">
    <source>
        <dbReference type="ARBA" id="ARBA00022840"/>
    </source>
</evidence>
<reference evidence="11" key="1">
    <citation type="submission" date="2016-05" db="EMBL/GenBank/DDBJ databases">
        <title>Comparative genomics of biotechnologically important yeasts.</title>
        <authorList>
            <consortium name="DOE Joint Genome Institute"/>
            <person name="Riley R."/>
            <person name="Haridas S."/>
            <person name="Wolfe K.H."/>
            <person name="Lopes M.R."/>
            <person name="Hittinger C.T."/>
            <person name="Goker M."/>
            <person name="Salamov A."/>
            <person name="Wisecaver J."/>
            <person name="Long T.M."/>
            <person name="Aerts A.L."/>
            <person name="Barry K."/>
            <person name="Choi C."/>
            <person name="Clum A."/>
            <person name="Coughlan A.Y."/>
            <person name="Deshpande S."/>
            <person name="Douglass A.P."/>
            <person name="Hanson S.J."/>
            <person name="Klenk H.-P."/>
            <person name="Labutti K."/>
            <person name="Lapidus A."/>
            <person name="Lindquist E."/>
            <person name="Lipzen A."/>
            <person name="Meier-Kolthoff J.P."/>
            <person name="Ohm R.A."/>
            <person name="Otillar R.P."/>
            <person name="Pangilinan J."/>
            <person name="Peng Y."/>
            <person name="Rokas A."/>
            <person name="Rosa C.A."/>
            <person name="Scheuner C."/>
            <person name="Sibirny A.A."/>
            <person name="Slot J.C."/>
            <person name="Stielow J.B."/>
            <person name="Sun H."/>
            <person name="Kurtzman C.P."/>
            <person name="Blackwell M."/>
            <person name="Grigoriev I.V."/>
            <person name="Jeffries T.W."/>
        </authorList>
    </citation>
    <scope>NUCLEOTIDE SEQUENCE [LARGE SCALE GENOMIC DNA]</scope>
    <source>
        <strain evidence="11">NRRL Y-2460</strain>
    </source>
</reference>
<keyword evidence="11" id="KW-1185">Reference proteome</keyword>
<dbReference type="GO" id="GO:0007131">
    <property type="term" value="P:reciprocal meiotic recombination"/>
    <property type="evidence" value="ECO:0007669"/>
    <property type="project" value="TreeGrafter"/>
</dbReference>
<dbReference type="GO" id="GO:0000400">
    <property type="term" value="F:four-way junction DNA binding"/>
    <property type="evidence" value="ECO:0007669"/>
    <property type="project" value="TreeGrafter"/>
</dbReference>
<evidence type="ECO:0000256" key="8">
    <source>
        <dbReference type="SAM" id="MobiDB-lite"/>
    </source>
</evidence>
<dbReference type="GO" id="GO:0033065">
    <property type="term" value="C:Rad51C-XRCC3 complex"/>
    <property type="evidence" value="ECO:0007669"/>
    <property type="project" value="TreeGrafter"/>
</dbReference>
<keyword evidence="7" id="KW-0175">Coiled coil</keyword>
<dbReference type="InterPro" id="IPR052093">
    <property type="entry name" value="HR_Repair_Mediator"/>
</dbReference>
<dbReference type="GO" id="GO:0005524">
    <property type="term" value="F:ATP binding"/>
    <property type="evidence" value="ECO:0007669"/>
    <property type="project" value="UniProtKB-KW"/>
</dbReference>
<dbReference type="GO" id="GO:0008821">
    <property type="term" value="F:crossover junction DNA endonuclease activity"/>
    <property type="evidence" value="ECO:0007669"/>
    <property type="project" value="TreeGrafter"/>
</dbReference>
<keyword evidence="6" id="KW-0539">Nucleus</keyword>
<proteinExistence type="predicted"/>
<dbReference type="STRING" id="669874.A0A1E4TNN8"/>